<dbReference type="EMBL" id="BDIP01001085">
    <property type="protein sequence ID" value="GIQ83530.1"/>
    <property type="molecule type" value="Genomic_DNA"/>
</dbReference>
<dbReference type="InterPro" id="IPR016024">
    <property type="entry name" value="ARM-type_fold"/>
</dbReference>
<accession>A0A9K3CWN0</accession>
<feature type="compositionally biased region" description="Basic and acidic residues" evidence="1">
    <location>
        <begin position="22"/>
        <end position="34"/>
    </location>
</feature>
<reference evidence="2 3" key="1">
    <citation type="journal article" date="2018" name="PLoS ONE">
        <title>The draft genome of Kipferlia bialata reveals reductive genome evolution in fornicate parasites.</title>
        <authorList>
            <person name="Tanifuji G."/>
            <person name="Takabayashi S."/>
            <person name="Kume K."/>
            <person name="Takagi M."/>
            <person name="Nakayama T."/>
            <person name="Kamikawa R."/>
            <person name="Inagaki Y."/>
            <person name="Hashimoto T."/>
        </authorList>
    </citation>
    <scope>NUCLEOTIDE SEQUENCE [LARGE SCALE GENOMIC DNA]</scope>
    <source>
        <strain evidence="2">NY0173</strain>
    </source>
</reference>
<protein>
    <submittedName>
        <fullName evidence="2">Uncharacterized protein</fullName>
    </submittedName>
</protein>
<feature type="region of interest" description="Disordered" evidence="1">
    <location>
        <begin position="1"/>
        <end position="46"/>
    </location>
</feature>
<proteinExistence type="predicted"/>
<comment type="caution">
    <text evidence="2">The sequence shown here is derived from an EMBL/GenBank/DDBJ whole genome shotgun (WGS) entry which is preliminary data.</text>
</comment>
<name>A0A9K3CWN0_9EUKA</name>
<sequence>MANPRKKRVVKPKNMPKTMTPAEKKSARKSDKKAQKQAALDQKEARLAEAVAATQSLTDQLMVISTVEEELHRADVSNQMAARDEAPQAAGDGTEAPPDAEGGAASPAPLNPSPVSAVYNAPPLQIPPLPKEMDAELARVMVAYLAQYKEAVPIDMEDDEEEEGQEDKRPVLDAEDFLYALGMLAQTDTNRELLFQAGVLEALLDMLRQSDLPGVVLDWLDWVIYTMAATAPIVKALWEAGAVSVMYRQLRTRGTEPSLVSLAMQVLATIAGEGLARPDILTRKVPALVRTAMRRYPQDVDILAAGLAFQCEMVGAHGDLVPIFLDLGVLECVKLCLDCPEFVDGTDVDVQDRSILLMQCLAKVLEGDKEGVCAQDPAMPSISSAVHRALERHRECSAVTEEVNRVTSLLSGTPYA</sequence>
<dbReference type="SUPFAM" id="SSF48371">
    <property type="entry name" value="ARM repeat"/>
    <property type="match status" value="1"/>
</dbReference>
<dbReference type="Proteomes" id="UP000265618">
    <property type="component" value="Unassembled WGS sequence"/>
</dbReference>
<gene>
    <name evidence="2" type="ORF">KIPB_004871</name>
</gene>
<evidence type="ECO:0000256" key="1">
    <source>
        <dbReference type="SAM" id="MobiDB-lite"/>
    </source>
</evidence>
<evidence type="ECO:0000313" key="2">
    <source>
        <dbReference type="EMBL" id="GIQ83530.1"/>
    </source>
</evidence>
<dbReference type="InterPro" id="IPR011989">
    <property type="entry name" value="ARM-like"/>
</dbReference>
<organism evidence="2 3">
    <name type="scientific">Kipferlia bialata</name>
    <dbReference type="NCBI Taxonomy" id="797122"/>
    <lineage>
        <taxon>Eukaryota</taxon>
        <taxon>Metamonada</taxon>
        <taxon>Carpediemonas-like organisms</taxon>
        <taxon>Kipferlia</taxon>
    </lineage>
</organism>
<feature type="region of interest" description="Disordered" evidence="1">
    <location>
        <begin position="81"/>
        <end position="116"/>
    </location>
</feature>
<keyword evidence="3" id="KW-1185">Reference proteome</keyword>
<dbReference type="Gene3D" id="1.25.10.10">
    <property type="entry name" value="Leucine-rich Repeat Variant"/>
    <property type="match status" value="1"/>
</dbReference>
<evidence type="ECO:0000313" key="3">
    <source>
        <dbReference type="Proteomes" id="UP000265618"/>
    </source>
</evidence>
<feature type="compositionally biased region" description="Basic residues" evidence="1">
    <location>
        <begin position="1"/>
        <end position="11"/>
    </location>
</feature>
<dbReference type="AlphaFoldDB" id="A0A9K3CWN0"/>